<dbReference type="InterPro" id="IPR026444">
    <property type="entry name" value="Secre_tail"/>
</dbReference>
<dbReference type="EMBL" id="BMIA01000001">
    <property type="protein sequence ID" value="GGH20219.1"/>
    <property type="molecule type" value="Genomic_DNA"/>
</dbReference>
<feature type="chain" id="PRO_5046733632" description="Secretion system C-terminal sorting domain-containing protein" evidence="1">
    <location>
        <begin position="32"/>
        <end position="401"/>
    </location>
</feature>
<feature type="signal peptide" evidence="1">
    <location>
        <begin position="1"/>
        <end position="31"/>
    </location>
</feature>
<feature type="domain" description="Secretion system C-terminal sorting" evidence="2">
    <location>
        <begin position="328"/>
        <end position="399"/>
    </location>
</feature>
<keyword evidence="1" id="KW-0732">Signal</keyword>
<evidence type="ECO:0000259" key="2">
    <source>
        <dbReference type="Pfam" id="PF18962"/>
    </source>
</evidence>
<reference evidence="4" key="1">
    <citation type="journal article" date="2019" name="Int. J. Syst. Evol. Microbiol.">
        <title>The Global Catalogue of Microorganisms (GCM) 10K type strain sequencing project: providing services to taxonomists for standard genome sequencing and annotation.</title>
        <authorList>
            <consortium name="The Broad Institute Genomics Platform"/>
            <consortium name="The Broad Institute Genome Sequencing Center for Infectious Disease"/>
            <person name="Wu L."/>
            <person name="Ma J."/>
        </authorList>
    </citation>
    <scope>NUCLEOTIDE SEQUENCE [LARGE SCALE GENOMIC DNA]</scope>
    <source>
        <strain evidence="4">CGMCC 1.15288</strain>
    </source>
</reference>
<sequence length="401" mass="42710">MNAKFVYHLSVRWNLTVLMIAAVLFHSAANAQCISAGSAVHFAVTGHNTTAGYATVHVLTNSEGKILETVTDGFAAPGVNGSYLIYAVNYKTSGAAPVTTAGTDITAIGGECVAVSEQPAQFCVNGGCVPIGASIAFQLTGNNTSPGYLTEYVITDTTGQIISKHTGSPVNAPSVEGTYRIYAVNYNAGTQAPNLAAGTNISEIGGACAAISSTPIEFCASRPMPVTLVSFLAISEPGTVQLDWVTTEEINAEKFEIQRSKNAKTWLAIGEQAAKGDSKERIFYQFTDRAPLTGLAYYRLKMIDRDKTYSHSRILNVQFGGVSTNANVYPNPANEVLLLKENKSSAVSRVTLSTLTGTKVFHLATFPREGIDLKNLGAGIYFLKITWQGGQTESQRIVIAR</sequence>
<dbReference type="NCBIfam" id="TIGR04183">
    <property type="entry name" value="Por_Secre_tail"/>
    <property type="match status" value="1"/>
</dbReference>
<name>A0ABQ1YBS1_9BACT</name>
<keyword evidence="4" id="KW-1185">Reference proteome</keyword>
<gene>
    <name evidence="3" type="ORF">GCM10007423_00500</name>
</gene>
<evidence type="ECO:0000313" key="3">
    <source>
        <dbReference type="EMBL" id="GGH20219.1"/>
    </source>
</evidence>
<evidence type="ECO:0000313" key="4">
    <source>
        <dbReference type="Proteomes" id="UP000600214"/>
    </source>
</evidence>
<dbReference type="Pfam" id="PF18962">
    <property type="entry name" value="Por_Secre_tail"/>
    <property type="match status" value="1"/>
</dbReference>
<evidence type="ECO:0000256" key="1">
    <source>
        <dbReference type="SAM" id="SignalP"/>
    </source>
</evidence>
<accession>A0ABQ1YBS1</accession>
<protein>
    <recommendedName>
        <fullName evidence="2">Secretion system C-terminal sorting domain-containing protein</fullName>
    </recommendedName>
</protein>
<dbReference type="Proteomes" id="UP000600214">
    <property type="component" value="Unassembled WGS sequence"/>
</dbReference>
<proteinExistence type="predicted"/>
<comment type="caution">
    <text evidence="3">The sequence shown here is derived from an EMBL/GenBank/DDBJ whole genome shotgun (WGS) entry which is preliminary data.</text>
</comment>
<dbReference type="RefSeq" id="WP_188927517.1">
    <property type="nucleotide sequence ID" value="NZ_BMIA01000001.1"/>
</dbReference>
<organism evidence="3 4">
    <name type="scientific">Dyadobacter endophyticus</name>
    <dbReference type="NCBI Taxonomy" id="1749036"/>
    <lineage>
        <taxon>Bacteria</taxon>
        <taxon>Pseudomonadati</taxon>
        <taxon>Bacteroidota</taxon>
        <taxon>Cytophagia</taxon>
        <taxon>Cytophagales</taxon>
        <taxon>Spirosomataceae</taxon>
        <taxon>Dyadobacter</taxon>
    </lineage>
</organism>